<organism evidence="6 7">
    <name type="scientific">Nocardia stercoris</name>
    <dbReference type="NCBI Taxonomy" id="2483361"/>
    <lineage>
        <taxon>Bacteria</taxon>
        <taxon>Bacillati</taxon>
        <taxon>Actinomycetota</taxon>
        <taxon>Actinomycetes</taxon>
        <taxon>Mycobacteriales</taxon>
        <taxon>Nocardiaceae</taxon>
        <taxon>Nocardia</taxon>
    </lineage>
</organism>
<keyword evidence="4" id="KW-0804">Transcription</keyword>
<dbReference type="InterPro" id="IPR000847">
    <property type="entry name" value="LysR_HTH_N"/>
</dbReference>
<comment type="caution">
    <text evidence="6">The sequence shown here is derived from an EMBL/GenBank/DDBJ whole genome shotgun (WGS) entry which is preliminary data.</text>
</comment>
<dbReference type="Gene3D" id="1.10.10.10">
    <property type="entry name" value="Winged helix-like DNA-binding domain superfamily/Winged helix DNA-binding domain"/>
    <property type="match status" value="1"/>
</dbReference>
<dbReference type="GO" id="GO:0003700">
    <property type="term" value="F:DNA-binding transcription factor activity"/>
    <property type="evidence" value="ECO:0007669"/>
    <property type="project" value="InterPro"/>
</dbReference>
<reference evidence="6 7" key="1">
    <citation type="submission" date="2018-10" db="EMBL/GenBank/DDBJ databases">
        <title>Isolation from cow dung.</title>
        <authorList>
            <person name="Ling L."/>
        </authorList>
    </citation>
    <scope>NUCLEOTIDE SEQUENCE [LARGE SCALE GENOMIC DNA]</scope>
    <source>
        <strain evidence="6 7">NEAU-LL90</strain>
    </source>
</reference>
<gene>
    <name evidence="6" type="ORF">EBN03_11470</name>
</gene>
<dbReference type="PROSITE" id="PS50931">
    <property type="entry name" value="HTH_LYSR"/>
    <property type="match status" value="1"/>
</dbReference>
<evidence type="ECO:0000256" key="2">
    <source>
        <dbReference type="ARBA" id="ARBA00023015"/>
    </source>
</evidence>
<protein>
    <submittedName>
        <fullName evidence="6">LysR family transcriptional regulator</fullName>
    </submittedName>
</protein>
<proteinExistence type="inferred from homology"/>
<dbReference type="PANTHER" id="PTHR30126:SF39">
    <property type="entry name" value="HTH-TYPE TRANSCRIPTIONAL REGULATOR CYSL"/>
    <property type="match status" value="1"/>
</dbReference>
<evidence type="ECO:0000256" key="3">
    <source>
        <dbReference type="ARBA" id="ARBA00023125"/>
    </source>
</evidence>
<accession>A0A3M2L7Q8</accession>
<evidence type="ECO:0000256" key="4">
    <source>
        <dbReference type="ARBA" id="ARBA00023163"/>
    </source>
</evidence>
<keyword evidence="3" id="KW-0238">DNA-binding</keyword>
<dbReference type="InterPro" id="IPR036390">
    <property type="entry name" value="WH_DNA-bd_sf"/>
</dbReference>
<evidence type="ECO:0000313" key="6">
    <source>
        <dbReference type="EMBL" id="RMI32593.1"/>
    </source>
</evidence>
<dbReference type="OrthoDB" id="9808620at2"/>
<dbReference type="Pfam" id="PF00126">
    <property type="entry name" value="HTH_1"/>
    <property type="match status" value="1"/>
</dbReference>
<evidence type="ECO:0000256" key="1">
    <source>
        <dbReference type="ARBA" id="ARBA00009437"/>
    </source>
</evidence>
<dbReference type="EMBL" id="RFFH01000004">
    <property type="protein sequence ID" value="RMI32593.1"/>
    <property type="molecule type" value="Genomic_DNA"/>
</dbReference>
<dbReference type="RefSeq" id="WP_122187976.1">
    <property type="nucleotide sequence ID" value="NZ_RFFH01000004.1"/>
</dbReference>
<dbReference type="GO" id="GO:0000976">
    <property type="term" value="F:transcription cis-regulatory region binding"/>
    <property type="evidence" value="ECO:0007669"/>
    <property type="project" value="TreeGrafter"/>
</dbReference>
<dbReference type="SUPFAM" id="SSF46785">
    <property type="entry name" value="Winged helix' DNA-binding domain"/>
    <property type="match status" value="1"/>
</dbReference>
<dbReference type="Proteomes" id="UP000279275">
    <property type="component" value="Unassembled WGS sequence"/>
</dbReference>
<evidence type="ECO:0000259" key="5">
    <source>
        <dbReference type="PROSITE" id="PS50931"/>
    </source>
</evidence>
<feature type="domain" description="HTH lysR-type" evidence="5">
    <location>
        <begin position="6"/>
        <end position="63"/>
    </location>
</feature>
<dbReference type="InterPro" id="IPR005119">
    <property type="entry name" value="LysR_subst-bd"/>
</dbReference>
<keyword evidence="2" id="KW-0805">Transcription regulation</keyword>
<dbReference type="AlphaFoldDB" id="A0A3M2L7Q8"/>
<dbReference type="Gene3D" id="3.40.190.10">
    <property type="entry name" value="Periplasmic binding protein-like II"/>
    <property type="match status" value="2"/>
</dbReference>
<dbReference type="InterPro" id="IPR036388">
    <property type="entry name" value="WH-like_DNA-bd_sf"/>
</dbReference>
<dbReference type="CDD" id="cd08420">
    <property type="entry name" value="PBP2_CysL_like"/>
    <property type="match status" value="1"/>
</dbReference>
<comment type="similarity">
    <text evidence="1">Belongs to the LysR transcriptional regulatory family.</text>
</comment>
<dbReference type="PANTHER" id="PTHR30126">
    <property type="entry name" value="HTH-TYPE TRANSCRIPTIONAL REGULATOR"/>
    <property type="match status" value="1"/>
</dbReference>
<evidence type="ECO:0000313" key="7">
    <source>
        <dbReference type="Proteomes" id="UP000279275"/>
    </source>
</evidence>
<dbReference type="Pfam" id="PF03466">
    <property type="entry name" value="LysR_substrate"/>
    <property type="match status" value="1"/>
</dbReference>
<name>A0A3M2L7Q8_9NOCA</name>
<dbReference type="SUPFAM" id="SSF53850">
    <property type="entry name" value="Periplasmic binding protein-like II"/>
    <property type="match status" value="1"/>
</dbReference>
<keyword evidence="7" id="KW-1185">Reference proteome</keyword>
<sequence length="299" mass="31896">MAPTRPDLALLELLVAVDDHGGLGAAARAISMAQPNASRALARWERRLGMPLLERNTRGSTLTPAGRVLVHWAREVLADVDRLLDAATALRTDQQAELTLAASLTVAECLLPAWLGTFRSTHRDTKIHLQVHNSRQVCDLVAAGRCDVGFIESPDVPAGLRHAPVALDRLIVVVAPEHRWARRRRPLTIAQLAGTPLVVREPGSGTRSTLDAALAEYHRADPLLELGSAAAIRTSVLAGVGPAVVSTLAVGDELARKELVAVAVADLELPRTLRAVWRGSRTLSGPAGALIGQITRGNR</sequence>